<dbReference type="AlphaFoldDB" id="A0A0C1R8Z7"/>
<name>A0A0C1R8Z7_9CYAN</name>
<gene>
    <name evidence="1" type="ORF">DA73_0201535</name>
</gene>
<evidence type="ECO:0000313" key="1">
    <source>
        <dbReference type="EMBL" id="KIE14034.1"/>
    </source>
</evidence>
<reference evidence="1" key="1">
    <citation type="journal article" date="2015" name="Genome Announc.">
        <title>Draft Genome Sequence of Tolypothrix boutellei Strain VB521301.</title>
        <authorList>
            <person name="Chandrababunaidu M.M."/>
            <person name="Singh D."/>
            <person name="Sen D."/>
            <person name="Bhan S."/>
            <person name="Das S."/>
            <person name="Gupta A."/>
            <person name="Adhikary S.P."/>
            <person name="Tripathy S."/>
        </authorList>
    </citation>
    <scope>NUCLEOTIDE SEQUENCE</scope>
    <source>
        <strain evidence="1">VB521301</strain>
    </source>
</reference>
<sequence>MLKKVAYLAIGVMLVRGAKADAGELTAIAKTKIDEKQSEVQLYSPPLENVRAFGCSHINVSQRELDVKVDILDQFGNVSGGTEDILAPERSGSVVAFILPADRIFACRWTYRGTPEDLRAAASVFRGEGNEAIPLFSVPAVNMNRPKR</sequence>
<organism evidence="1">
    <name type="scientific">Tolypothrix bouteillei VB521301</name>
    <dbReference type="NCBI Taxonomy" id="1479485"/>
    <lineage>
        <taxon>Bacteria</taxon>
        <taxon>Bacillati</taxon>
        <taxon>Cyanobacteriota</taxon>
        <taxon>Cyanophyceae</taxon>
        <taxon>Nostocales</taxon>
        <taxon>Tolypothrichaceae</taxon>
        <taxon>Tolypothrix</taxon>
    </lineage>
</organism>
<protein>
    <submittedName>
        <fullName evidence="1">Uncharacterized protein</fullName>
    </submittedName>
</protein>
<dbReference type="EMBL" id="JHEG02000001">
    <property type="protein sequence ID" value="KIE14034.1"/>
    <property type="molecule type" value="Genomic_DNA"/>
</dbReference>
<proteinExistence type="predicted"/>
<accession>A0A0C1R8Z7</accession>
<comment type="caution">
    <text evidence="1">The sequence shown here is derived from an EMBL/GenBank/DDBJ whole genome shotgun (WGS) entry which is preliminary data.</text>
</comment>